<dbReference type="EMBL" id="WKAT01000034">
    <property type="protein sequence ID" value="MCF5546420.1"/>
    <property type="molecule type" value="Genomic_DNA"/>
</dbReference>
<dbReference type="Gene3D" id="2.150.10.10">
    <property type="entry name" value="Serralysin-like metalloprotease, C-terminal"/>
    <property type="match status" value="2"/>
</dbReference>
<keyword evidence="6" id="KW-1185">Reference proteome</keyword>
<evidence type="ECO:0000256" key="1">
    <source>
        <dbReference type="ARBA" id="ARBA00004613"/>
    </source>
</evidence>
<dbReference type="InterPro" id="IPR011049">
    <property type="entry name" value="Serralysin-like_metalloprot_C"/>
</dbReference>
<comment type="caution">
    <text evidence="5">The sequence shown here is derived from an EMBL/GenBank/DDBJ whole genome shotgun (WGS) entry which is preliminary data.</text>
</comment>
<name>A0ABS9GL16_9PSED</name>
<feature type="compositionally biased region" description="Polar residues" evidence="4">
    <location>
        <begin position="1"/>
        <end position="12"/>
    </location>
</feature>
<comment type="subcellular location">
    <subcellularLocation>
        <location evidence="1">Secreted</location>
    </subcellularLocation>
</comment>
<proteinExistence type="predicted"/>
<evidence type="ECO:0000256" key="2">
    <source>
        <dbReference type="ARBA" id="ARBA00022525"/>
    </source>
</evidence>
<keyword evidence="2" id="KW-0964">Secreted</keyword>
<evidence type="ECO:0000313" key="6">
    <source>
        <dbReference type="Proteomes" id="UP000814158"/>
    </source>
</evidence>
<feature type="region of interest" description="Disordered" evidence="4">
    <location>
        <begin position="1"/>
        <end position="44"/>
    </location>
</feature>
<gene>
    <name evidence="5" type="ORF">GIV68_16910</name>
</gene>
<feature type="compositionally biased region" description="Gly residues" evidence="4">
    <location>
        <begin position="171"/>
        <end position="180"/>
    </location>
</feature>
<feature type="compositionally biased region" description="Pro residues" evidence="4">
    <location>
        <begin position="28"/>
        <end position="37"/>
    </location>
</feature>
<dbReference type="SUPFAM" id="SSF51120">
    <property type="entry name" value="beta-Roll"/>
    <property type="match status" value="2"/>
</dbReference>
<accession>A0ABS9GL16</accession>
<protein>
    <recommendedName>
        <fullName evidence="7">Hemolysin-type calcium-binding repeat-containing protein</fullName>
    </recommendedName>
</protein>
<evidence type="ECO:0008006" key="7">
    <source>
        <dbReference type="Google" id="ProtNLM"/>
    </source>
</evidence>
<sequence>METGASVNTQPSRIPLGASDAPTLTPQPEAPSPPAPTPDLGQQTHTLFNDANVLIKREVETWQDRAGNYHSASMTHIVTGEQADRVKITVHDSRTLKATINGKTYPFPVPENTDLHMINIETQGGNDTVVIGPGVKTAIRIMTGDGKDRVKTGAGYARVNGGSGNDSIRLGSGGGIAQGGDGDDRMHAGAGNAVLSGGKGNDVLRAGNSANRRLVYLNGDQGNDQLHAGGGINVLNGGRGDDRLKGAANTTFYAGAGHDVIESMSKKDRIYAKASDEIHHTGLSKVTHMEVRDVGRKGLEIAGTPEFIDAVQDMLDQLRGSPVGQRVLEQMDDFVDAIRSPVTLRESADMSGSYYYFRNAYSDRPFTGQSSRFQDKPELGYIKNEVAGSVATHAEIELQTFHFGQQLSTTPLLALQHELAHAFNGATGTYQPGNQQAFGPDGNPIERYGQPVFVNNVEYQALGLAIEDGELFDYDNNPLTRPTTLNPLPFTENALRQEMGVPLRDRYLGDEAPRAV</sequence>
<dbReference type="PANTHER" id="PTHR38340">
    <property type="entry name" value="S-LAYER PROTEIN"/>
    <property type="match status" value="1"/>
</dbReference>
<keyword evidence="3" id="KW-0106">Calcium</keyword>
<evidence type="ECO:0000256" key="4">
    <source>
        <dbReference type="SAM" id="MobiDB-lite"/>
    </source>
</evidence>
<reference evidence="5 6" key="1">
    <citation type="submission" date="2019-11" db="EMBL/GenBank/DDBJ databases">
        <title>Epiphytic Pseudomonas syringae from cherry orchards.</title>
        <authorList>
            <person name="Hulin M.T."/>
        </authorList>
    </citation>
    <scope>NUCLEOTIDE SEQUENCE [LARGE SCALE GENOMIC DNA]</scope>
    <source>
        <strain evidence="5 6">PA-3-2A</strain>
    </source>
</reference>
<dbReference type="InterPro" id="IPR028208">
    <property type="entry name" value="Effector_pro_NleD-like"/>
</dbReference>
<evidence type="ECO:0000256" key="3">
    <source>
        <dbReference type="ARBA" id="ARBA00022837"/>
    </source>
</evidence>
<dbReference type="InterPro" id="IPR050557">
    <property type="entry name" value="RTX_toxin/Mannuronan_C5-epim"/>
</dbReference>
<dbReference type="PANTHER" id="PTHR38340:SF1">
    <property type="entry name" value="S-LAYER PROTEIN"/>
    <property type="match status" value="1"/>
</dbReference>
<dbReference type="Pfam" id="PF14891">
    <property type="entry name" value="Peptidase_M91"/>
    <property type="match status" value="1"/>
</dbReference>
<evidence type="ECO:0000313" key="5">
    <source>
        <dbReference type="EMBL" id="MCF5546420.1"/>
    </source>
</evidence>
<feature type="region of interest" description="Disordered" evidence="4">
    <location>
        <begin position="161"/>
        <end position="187"/>
    </location>
</feature>
<dbReference type="Pfam" id="PF00353">
    <property type="entry name" value="HemolysinCabind"/>
    <property type="match status" value="3"/>
</dbReference>
<dbReference type="Proteomes" id="UP000814158">
    <property type="component" value="Unassembled WGS sequence"/>
</dbReference>
<dbReference type="InterPro" id="IPR001343">
    <property type="entry name" value="Hemolysn_Ca-bd"/>
</dbReference>
<organism evidence="5 6">
    <name type="scientific">Pseudomonas salomonii</name>
    <dbReference type="NCBI Taxonomy" id="191391"/>
    <lineage>
        <taxon>Bacteria</taxon>
        <taxon>Pseudomonadati</taxon>
        <taxon>Pseudomonadota</taxon>
        <taxon>Gammaproteobacteria</taxon>
        <taxon>Pseudomonadales</taxon>
        <taxon>Pseudomonadaceae</taxon>
        <taxon>Pseudomonas</taxon>
    </lineage>
</organism>
<dbReference type="PRINTS" id="PR00313">
    <property type="entry name" value="CABNDNGRPT"/>
</dbReference>